<organism evidence="3 4">
    <name type="scientific">Edaphosphingomonas laterariae</name>
    <dbReference type="NCBI Taxonomy" id="861865"/>
    <lineage>
        <taxon>Bacteria</taxon>
        <taxon>Pseudomonadati</taxon>
        <taxon>Pseudomonadota</taxon>
        <taxon>Alphaproteobacteria</taxon>
        <taxon>Sphingomonadales</taxon>
        <taxon>Rhizorhabdaceae</taxon>
        <taxon>Edaphosphingomonas</taxon>
    </lineage>
</organism>
<feature type="transmembrane region" description="Helical" evidence="1">
    <location>
        <begin position="50"/>
        <end position="69"/>
    </location>
</feature>
<evidence type="ECO:0000313" key="4">
    <source>
        <dbReference type="Proteomes" id="UP000198281"/>
    </source>
</evidence>
<sequence>MAHWWGDSAKAVAAIIWVLAGCIAILMGLAQPIAENVGAALAGVHGALGGRLGIPAAVLALALIGLIVFRRPFRLGRRRPALVLIALPSGVVAVLAALAVAAMAGAVVPGAAEVAAPALAIGLIVVAIQVLGEEVLLRGLLQPLLTRAWGAWLGVLLTALTFTLIHVLGGWRDPVSLLNITLAGIWFGLLALRTSGLLAPTLAHFGYNWGEEMLVGISPNPGLGDFGAIFDFDLVGPAILGGSVDGFNASLVLSVVLILLILPLALMRGRPDGAHAGQQAEARA</sequence>
<keyword evidence="1" id="KW-0472">Membrane</keyword>
<feature type="transmembrane region" description="Helical" evidence="1">
    <location>
        <begin position="149"/>
        <end position="169"/>
    </location>
</feature>
<evidence type="ECO:0000259" key="2">
    <source>
        <dbReference type="Pfam" id="PF02517"/>
    </source>
</evidence>
<dbReference type="GO" id="GO:0004175">
    <property type="term" value="F:endopeptidase activity"/>
    <property type="evidence" value="ECO:0007669"/>
    <property type="project" value="UniProtKB-ARBA"/>
</dbReference>
<dbReference type="PANTHER" id="PTHR39430">
    <property type="entry name" value="MEMBRANE-ASSOCIATED PROTEASE-RELATED"/>
    <property type="match status" value="1"/>
</dbReference>
<proteinExistence type="predicted"/>
<evidence type="ECO:0000313" key="3">
    <source>
        <dbReference type="EMBL" id="SNS31940.1"/>
    </source>
</evidence>
<name>A0A239DHQ0_9SPHN</name>
<keyword evidence="1" id="KW-0812">Transmembrane</keyword>
<gene>
    <name evidence="3" type="ORF">SAMN06295912_104114</name>
</gene>
<dbReference type="Pfam" id="PF02517">
    <property type="entry name" value="Rce1-like"/>
    <property type="match status" value="1"/>
</dbReference>
<dbReference type="AlphaFoldDB" id="A0A239DHQ0"/>
<dbReference type="EMBL" id="FZOS01000004">
    <property type="protein sequence ID" value="SNS31940.1"/>
    <property type="molecule type" value="Genomic_DNA"/>
</dbReference>
<feature type="transmembrane region" description="Helical" evidence="1">
    <location>
        <begin position="175"/>
        <end position="192"/>
    </location>
</feature>
<keyword evidence="4" id="KW-1185">Reference proteome</keyword>
<feature type="transmembrane region" description="Helical" evidence="1">
    <location>
        <begin position="81"/>
        <end position="108"/>
    </location>
</feature>
<dbReference type="Proteomes" id="UP000198281">
    <property type="component" value="Unassembled WGS sequence"/>
</dbReference>
<dbReference type="GO" id="GO:0080120">
    <property type="term" value="P:CAAX-box protein maturation"/>
    <property type="evidence" value="ECO:0007669"/>
    <property type="project" value="UniProtKB-ARBA"/>
</dbReference>
<feature type="domain" description="CAAX prenyl protease 2/Lysostaphin resistance protein A-like" evidence="2">
    <location>
        <begin position="118"/>
        <end position="209"/>
    </location>
</feature>
<reference evidence="4" key="1">
    <citation type="submission" date="2017-06" db="EMBL/GenBank/DDBJ databases">
        <authorList>
            <person name="Varghese N."/>
            <person name="Submissions S."/>
        </authorList>
    </citation>
    <scope>NUCLEOTIDE SEQUENCE [LARGE SCALE GENOMIC DNA]</scope>
    <source>
        <strain evidence="4">LNB2</strain>
    </source>
</reference>
<feature type="transmembrane region" description="Helical" evidence="1">
    <location>
        <begin position="247"/>
        <end position="266"/>
    </location>
</feature>
<accession>A0A239DHQ0</accession>
<keyword evidence="1" id="KW-1133">Transmembrane helix</keyword>
<evidence type="ECO:0000256" key="1">
    <source>
        <dbReference type="SAM" id="Phobius"/>
    </source>
</evidence>
<protein>
    <recommendedName>
        <fullName evidence="2">CAAX prenyl protease 2/Lysostaphin resistance protein A-like domain-containing protein</fullName>
    </recommendedName>
</protein>
<dbReference type="PANTHER" id="PTHR39430:SF1">
    <property type="entry name" value="PROTEASE"/>
    <property type="match status" value="1"/>
</dbReference>
<dbReference type="InterPro" id="IPR003675">
    <property type="entry name" value="Rce1/LyrA-like_dom"/>
</dbReference>
<dbReference type="RefSeq" id="WP_245842653.1">
    <property type="nucleotide sequence ID" value="NZ_FZOS01000004.1"/>
</dbReference>
<feature type="transmembrane region" description="Helical" evidence="1">
    <location>
        <begin position="12"/>
        <end position="30"/>
    </location>
</feature>